<proteinExistence type="predicted"/>
<feature type="region of interest" description="Disordered" evidence="1">
    <location>
        <begin position="91"/>
        <end position="181"/>
    </location>
</feature>
<feature type="compositionally biased region" description="Low complexity" evidence="1">
    <location>
        <begin position="131"/>
        <end position="145"/>
    </location>
</feature>
<name>A0A6V8QRT1_TRIAP</name>
<dbReference type="Proteomes" id="UP000517252">
    <property type="component" value="Unassembled WGS sequence"/>
</dbReference>
<dbReference type="EMBL" id="BLZH01000005">
    <property type="protein sequence ID" value="GFP55274.1"/>
    <property type="molecule type" value="Genomic_DNA"/>
</dbReference>
<sequence length="338" mass="36992">MAMVEHINNGDDDGRYNDGGLFLHPTIVSRPLTIMPSHSHPKRFSTAASAASAASAKTISAKPATPAVKLQFINTAHPGESTTAKRISQIRSHVAKDSHARRRQRKAAQIRSGTFIAVTPGSSRRNNSITSYSSASSSPPSLAADDAARTDEPHSTSASPDGLQRPHQAWPSSTNTALGQKGFRRIAPKGGAMVRKAASPGPRQMIGDTRKDAWNGQFAWDLSLDDYGTFNYYLEWVLKYGYAVCFPPDQAPAVEERMRSTFVPFAMSNPGLLTLILYVAYHRRAMNSTDLDEAIKCNHMVERYRMACIEWTRHAVSVEKRPTLETVAMALTMSSEAA</sequence>
<reference evidence="2 3" key="1">
    <citation type="submission" date="2020-07" db="EMBL/GenBank/DDBJ databases">
        <title>Trichoderma asperellum IC-1 whole genome shotgun sequence.</title>
        <authorList>
            <person name="Kanamasa S."/>
            <person name="Takahashi H."/>
        </authorList>
    </citation>
    <scope>NUCLEOTIDE SEQUENCE [LARGE SCALE GENOMIC DNA]</scope>
    <source>
        <strain evidence="2 3">IC-1</strain>
    </source>
</reference>
<feature type="compositionally biased region" description="Polar residues" evidence="1">
    <location>
        <begin position="120"/>
        <end position="130"/>
    </location>
</feature>
<evidence type="ECO:0000256" key="1">
    <source>
        <dbReference type="SAM" id="MobiDB-lite"/>
    </source>
</evidence>
<protein>
    <submittedName>
        <fullName evidence="2">Uncharacterized protein</fullName>
    </submittedName>
</protein>
<gene>
    <name evidence="2" type="ORF">TASIC1_0005013200</name>
</gene>
<feature type="compositionally biased region" description="Basic residues" evidence="1">
    <location>
        <begin position="99"/>
        <end position="108"/>
    </location>
</feature>
<accession>A0A6V8QRT1</accession>
<comment type="caution">
    <text evidence="2">The sequence shown here is derived from an EMBL/GenBank/DDBJ whole genome shotgun (WGS) entry which is preliminary data.</text>
</comment>
<evidence type="ECO:0000313" key="2">
    <source>
        <dbReference type="EMBL" id="GFP55274.1"/>
    </source>
</evidence>
<dbReference type="OrthoDB" id="5620at2759"/>
<organism evidence="2 3">
    <name type="scientific">Trichoderma asperellum</name>
    <name type="common">Filamentous fungus</name>
    <dbReference type="NCBI Taxonomy" id="101201"/>
    <lineage>
        <taxon>Eukaryota</taxon>
        <taxon>Fungi</taxon>
        <taxon>Dikarya</taxon>
        <taxon>Ascomycota</taxon>
        <taxon>Pezizomycotina</taxon>
        <taxon>Sordariomycetes</taxon>
        <taxon>Hypocreomycetidae</taxon>
        <taxon>Hypocreales</taxon>
        <taxon>Hypocreaceae</taxon>
        <taxon>Trichoderma</taxon>
    </lineage>
</organism>
<evidence type="ECO:0000313" key="3">
    <source>
        <dbReference type="Proteomes" id="UP000517252"/>
    </source>
</evidence>
<dbReference type="AlphaFoldDB" id="A0A6V8QRT1"/>